<evidence type="ECO:0000313" key="3">
    <source>
        <dbReference type="Proteomes" id="UP000178558"/>
    </source>
</evidence>
<gene>
    <name evidence="2" type="ORF">A3B50_02610</name>
</gene>
<keyword evidence="1" id="KW-1133">Transmembrane helix</keyword>
<keyword evidence="1" id="KW-0472">Membrane</keyword>
<keyword evidence="1" id="KW-0812">Transmembrane</keyword>
<evidence type="ECO:0008006" key="4">
    <source>
        <dbReference type="Google" id="ProtNLM"/>
    </source>
</evidence>
<dbReference type="Proteomes" id="UP000178558">
    <property type="component" value="Unassembled WGS sequence"/>
</dbReference>
<evidence type="ECO:0000256" key="1">
    <source>
        <dbReference type="SAM" id="Phobius"/>
    </source>
</evidence>
<protein>
    <recommendedName>
        <fullName evidence="4">DUF5671 domain-containing protein</fullName>
    </recommendedName>
</protein>
<accession>A0A1F7J6R4</accession>
<evidence type="ECO:0000313" key="2">
    <source>
        <dbReference type="EMBL" id="OGK51312.1"/>
    </source>
</evidence>
<dbReference type="AlphaFoldDB" id="A0A1F7J6R4"/>
<sequence>MNIFELFNTNSPENLVIKVFLMVSSILYLIVAVVLYRQTQVMARTITFEQNWIVIAVSFAQVILALILILIAFFIV</sequence>
<dbReference type="Pfam" id="PF18901">
    <property type="entry name" value="DUF5657"/>
    <property type="match status" value="1"/>
</dbReference>
<name>A0A1F7J6R4_9BACT</name>
<proteinExistence type="predicted"/>
<organism evidence="2 3">
    <name type="scientific">Candidatus Roizmanbacteria bacterium RIFCSPLOWO2_01_FULL_40_42</name>
    <dbReference type="NCBI Taxonomy" id="1802066"/>
    <lineage>
        <taxon>Bacteria</taxon>
        <taxon>Candidatus Roizmaniibacteriota</taxon>
    </lineage>
</organism>
<dbReference type="EMBL" id="MGAQ01000001">
    <property type="protein sequence ID" value="OGK51312.1"/>
    <property type="molecule type" value="Genomic_DNA"/>
</dbReference>
<feature type="transmembrane region" description="Helical" evidence="1">
    <location>
        <begin position="15"/>
        <end position="36"/>
    </location>
</feature>
<reference evidence="2 3" key="1">
    <citation type="journal article" date="2016" name="Nat. Commun.">
        <title>Thousands of microbial genomes shed light on interconnected biogeochemical processes in an aquifer system.</title>
        <authorList>
            <person name="Anantharaman K."/>
            <person name="Brown C.T."/>
            <person name="Hug L.A."/>
            <person name="Sharon I."/>
            <person name="Castelle C.J."/>
            <person name="Probst A.J."/>
            <person name="Thomas B.C."/>
            <person name="Singh A."/>
            <person name="Wilkins M.J."/>
            <person name="Karaoz U."/>
            <person name="Brodie E.L."/>
            <person name="Williams K.H."/>
            <person name="Hubbard S.S."/>
            <person name="Banfield J.F."/>
        </authorList>
    </citation>
    <scope>NUCLEOTIDE SEQUENCE [LARGE SCALE GENOMIC DNA]</scope>
</reference>
<comment type="caution">
    <text evidence="2">The sequence shown here is derived from an EMBL/GenBank/DDBJ whole genome shotgun (WGS) entry which is preliminary data.</text>
</comment>
<dbReference type="InterPro" id="IPR043716">
    <property type="entry name" value="DUF5657"/>
</dbReference>
<feature type="transmembrane region" description="Helical" evidence="1">
    <location>
        <begin position="52"/>
        <end position="75"/>
    </location>
</feature>